<dbReference type="PROSITE" id="PS50262">
    <property type="entry name" value="G_PROTEIN_RECEP_F1_2"/>
    <property type="match status" value="1"/>
</dbReference>
<dbReference type="PANTHER" id="PTHR24242:SF126">
    <property type="entry name" value="OLFACTORY RECEPTOR 9A1"/>
    <property type="match status" value="1"/>
</dbReference>
<dbReference type="Proteomes" id="UP000326458">
    <property type="component" value="Unassembled WGS sequence"/>
</dbReference>
<name>A0A5N3UYF8_MUNMU</name>
<keyword evidence="7 14" id="KW-1133">Transmembrane helix</keyword>
<keyword evidence="3" id="KW-1003">Cell membrane</keyword>
<dbReference type="GO" id="GO:0004930">
    <property type="term" value="F:G protein-coupled receptor activity"/>
    <property type="evidence" value="ECO:0007669"/>
    <property type="project" value="UniProtKB-KW"/>
</dbReference>
<evidence type="ECO:0000256" key="7">
    <source>
        <dbReference type="ARBA" id="ARBA00022989"/>
    </source>
</evidence>
<dbReference type="InterPro" id="IPR017452">
    <property type="entry name" value="GPCR_Rhodpsn_7TM"/>
</dbReference>
<dbReference type="PRINTS" id="PR00237">
    <property type="entry name" value="GPCRRHODOPSN"/>
</dbReference>
<evidence type="ECO:0000256" key="11">
    <source>
        <dbReference type="ARBA" id="ARBA00023170"/>
    </source>
</evidence>
<dbReference type="InterPro" id="IPR000725">
    <property type="entry name" value="Olfact_rcpt"/>
</dbReference>
<evidence type="ECO:0000313" key="16">
    <source>
        <dbReference type="EMBL" id="KAB0341834.1"/>
    </source>
</evidence>
<keyword evidence="9 14" id="KW-0472">Membrane</keyword>
<dbReference type="GO" id="GO:0004984">
    <property type="term" value="F:olfactory receptor activity"/>
    <property type="evidence" value="ECO:0007669"/>
    <property type="project" value="InterPro"/>
</dbReference>
<evidence type="ECO:0000256" key="6">
    <source>
        <dbReference type="ARBA" id="ARBA00022725"/>
    </source>
</evidence>
<evidence type="ECO:0000256" key="1">
    <source>
        <dbReference type="ARBA" id="ARBA00003929"/>
    </source>
</evidence>
<evidence type="ECO:0000256" key="10">
    <source>
        <dbReference type="ARBA" id="ARBA00023157"/>
    </source>
</evidence>
<dbReference type="PRINTS" id="PR00245">
    <property type="entry name" value="OLFACTORYR"/>
</dbReference>
<dbReference type="Gene3D" id="1.20.1070.10">
    <property type="entry name" value="Rhodopsin 7-helix transmembrane proteins"/>
    <property type="match status" value="1"/>
</dbReference>
<evidence type="ECO:0000256" key="4">
    <source>
        <dbReference type="ARBA" id="ARBA00022606"/>
    </source>
</evidence>
<reference evidence="16 17" key="1">
    <citation type="submission" date="2019-06" db="EMBL/GenBank/DDBJ databases">
        <title>Discovery of a novel chromosome fission-fusion reversal in muntjac.</title>
        <authorList>
            <person name="Mudd A.B."/>
            <person name="Bredeson J.V."/>
            <person name="Baum R."/>
            <person name="Hockemeyer D."/>
            <person name="Rokhsar D.S."/>
        </authorList>
    </citation>
    <scope>NUCLEOTIDE SEQUENCE [LARGE SCALE GENOMIC DNA]</scope>
    <source>
        <strain evidence="16">UTSW_UCB_Mm</strain>
        <tissue evidence="16">Fibroblast cell line</tissue>
    </source>
</reference>
<keyword evidence="10" id="KW-1015">Disulfide bond</keyword>
<dbReference type="EMBL" id="VCEA01000003">
    <property type="protein sequence ID" value="KAB0341834.1"/>
    <property type="molecule type" value="Genomic_DNA"/>
</dbReference>
<keyword evidence="13" id="KW-0807">Transducer</keyword>
<feature type="transmembrane region" description="Helical" evidence="14">
    <location>
        <begin position="25"/>
        <end position="51"/>
    </location>
</feature>
<keyword evidence="17" id="KW-1185">Reference proteome</keyword>
<feature type="transmembrane region" description="Helical" evidence="14">
    <location>
        <begin position="220"/>
        <end position="240"/>
    </location>
</feature>
<comment type="caution">
    <text evidence="16">The sequence shown here is derived from an EMBL/GenBank/DDBJ whole genome shotgun (WGS) entry which is preliminary data.</text>
</comment>
<keyword evidence="6" id="KW-0552">Olfaction</keyword>
<feature type="transmembrane region" description="Helical" evidence="14">
    <location>
        <begin position="102"/>
        <end position="120"/>
    </location>
</feature>
<evidence type="ECO:0000313" key="17">
    <source>
        <dbReference type="Proteomes" id="UP000326458"/>
    </source>
</evidence>
<keyword evidence="11" id="KW-0675">Receptor</keyword>
<protein>
    <recommendedName>
        <fullName evidence="15">G-protein coupled receptors family 1 profile domain-containing protein</fullName>
    </recommendedName>
</protein>
<keyword evidence="4" id="KW-0716">Sensory transduction</keyword>
<evidence type="ECO:0000256" key="3">
    <source>
        <dbReference type="ARBA" id="ARBA00022475"/>
    </source>
</evidence>
<sequence>MLKNYSSATEFYFLGFPGSKELRNILFATFFFFYSMSLIGNMVIIFVVCVGKCLQSPMYFFLGHLSVLEMLTTTVTVPLMLWGLLLPGMLVVSLTACCTQRYLYLSLGTSEFLLFTAMAVDRYVAVCNPLRYNINMNSHTCLWVVIVSWVFGFLFEIWPVYATFHLRFCKSNVLDHFYCDGGQLFKLSCDKGRFTELMLFLMSIFIPSGSHHWKTISTCASHFTCVVIGYSSSLFLYVKLNQTQAAEYNRVASLMVLVVNPFLNPFIFTLWNGKFTEVFRDVMRSCYQLLKD</sequence>
<comment type="subcellular location">
    <subcellularLocation>
        <location evidence="2">Cell membrane</location>
        <topology evidence="2">Multi-pass membrane protein</topology>
    </subcellularLocation>
</comment>
<keyword evidence="8" id="KW-0297">G-protein coupled receptor</keyword>
<keyword evidence="5 14" id="KW-0812">Transmembrane</keyword>
<evidence type="ECO:0000256" key="9">
    <source>
        <dbReference type="ARBA" id="ARBA00023136"/>
    </source>
</evidence>
<proteinExistence type="predicted"/>
<dbReference type="Pfam" id="PF00001">
    <property type="entry name" value="7tm_1"/>
    <property type="match status" value="1"/>
</dbReference>
<dbReference type="InterPro" id="IPR000276">
    <property type="entry name" value="GPCR_Rhodpsn"/>
</dbReference>
<evidence type="ECO:0000256" key="13">
    <source>
        <dbReference type="ARBA" id="ARBA00023224"/>
    </source>
</evidence>
<accession>A0A5N3UYF8</accession>
<dbReference type="InterPro" id="IPR050939">
    <property type="entry name" value="Olfactory_GPCR1"/>
</dbReference>
<dbReference type="SUPFAM" id="SSF81321">
    <property type="entry name" value="Family A G protein-coupled receptor-like"/>
    <property type="match status" value="1"/>
</dbReference>
<dbReference type="AlphaFoldDB" id="A0A5N3UYF8"/>
<feature type="transmembrane region" description="Helical" evidence="14">
    <location>
        <begin position="141"/>
        <end position="161"/>
    </location>
</feature>
<evidence type="ECO:0000256" key="2">
    <source>
        <dbReference type="ARBA" id="ARBA00004651"/>
    </source>
</evidence>
<feature type="transmembrane region" description="Helical" evidence="14">
    <location>
        <begin position="58"/>
        <end position="82"/>
    </location>
</feature>
<feature type="domain" description="G-protein coupled receptors family 1 profile" evidence="15">
    <location>
        <begin position="40"/>
        <end position="207"/>
    </location>
</feature>
<dbReference type="GO" id="GO:0005886">
    <property type="term" value="C:plasma membrane"/>
    <property type="evidence" value="ECO:0007669"/>
    <property type="project" value="UniProtKB-SubCell"/>
</dbReference>
<evidence type="ECO:0000256" key="8">
    <source>
        <dbReference type="ARBA" id="ARBA00023040"/>
    </source>
</evidence>
<evidence type="ECO:0000256" key="5">
    <source>
        <dbReference type="ARBA" id="ARBA00022692"/>
    </source>
</evidence>
<evidence type="ECO:0000259" key="15">
    <source>
        <dbReference type="PROSITE" id="PS50262"/>
    </source>
</evidence>
<evidence type="ECO:0000256" key="14">
    <source>
        <dbReference type="SAM" id="Phobius"/>
    </source>
</evidence>
<feature type="transmembrane region" description="Helical" evidence="14">
    <location>
        <begin position="252"/>
        <end position="271"/>
    </location>
</feature>
<comment type="function">
    <text evidence="1">Putative odorant or sperm cell receptor.</text>
</comment>
<keyword evidence="12" id="KW-0325">Glycoprotein</keyword>
<gene>
    <name evidence="16" type="ORF">FD754_018760</name>
</gene>
<dbReference type="PANTHER" id="PTHR24242">
    <property type="entry name" value="G-PROTEIN COUPLED RECEPTOR"/>
    <property type="match status" value="1"/>
</dbReference>
<evidence type="ECO:0000256" key="12">
    <source>
        <dbReference type="ARBA" id="ARBA00023180"/>
    </source>
</evidence>
<organism evidence="16 17">
    <name type="scientific">Muntiacus muntjak</name>
    <name type="common">Barking deer</name>
    <name type="synonym">Indian muntjac</name>
    <dbReference type="NCBI Taxonomy" id="9888"/>
    <lineage>
        <taxon>Eukaryota</taxon>
        <taxon>Metazoa</taxon>
        <taxon>Chordata</taxon>
        <taxon>Craniata</taxon>
        <taxon>Vertebrata</taxon>
        <taxon>Euteleostomi</taxon>
        <taxon>Mammalia</taxon>
        <taxon>Eutheria</taxon>
        <taxon>Laurasiatheria</taxon>
        <taxon>Artiodactyla</taxon>
        <taxon>Ruminantia</taxon>
        <taxon>Pecora</taxon>
        <taxon>Cervidae</taxon>
        <taxon>Muntiacinae</taxon>
        <taxon>Muntiacus</taxon>
    </lineage>
</organism>